<organism evidence="1 2">
    <name type="scientific">Arctium lappa</name>
    <name type="common">Greater burdock</name>
    <name type="synonym">Lappa major</name>
    <dbReference type="NCBI Taxonomy" id="4217"/>
    <lineage>
        <taxon>Eukaryota</taxon>
        <taxon>Viridiplantae</taxon>
        <taxon>Streptophyta</taxon>
        <taxon>Embryophyta</taxon>
        <taxon>Tracheophyta</taxon>
        <taxon>Spermatophyta</taxon>
        <taxon>Magnoliopsida</taxon>
        <taxon>eudicotyledons</taxon>
        <taxon>Gunneridae</taxon>
        <taxon>Pentapetalae</taxon>
        <taxon>asterids</taxon>
        <taxon>campanulids</taxon>
        <taxon>Asterales</taxon>
        <taxon>Asteraceae</taxon>
        <taxon>Carduoideae</taxon>
        <taxon>Cardueae</taxon>
        <taxon>Arctiinae</taxon>
        <taxon>Arctium</taxon>
    </lineage>
</organism>
<evidence type="ECO:0000313" key="2">
    <source>
        <dbReference type="Proteomes" id="UP001055879"/>
    </source>
</evidence>
<dbReference type="Proteomes" id="UP001055879">
    <property type="component" value="Linkage Group LG12"/>
</dbReference>
<comment type="caution">
    <text evidence="1">The sequence shown here is derived from an EMBL/GenBank/DDBJ whole genome shotgun (WGS) entry which is preliminary data.</text>
</comment>
<reference evidence="2" key="1">
    <citation type="journal article" date="2022" name="Mol. Ecol. Resour.">
        <title>The genomes of chicory, endive, great burdock and yacon provide insights into Asteraceae palaeo-polyploidization history and plant inulin production.</title>
        <authorList>
            <person name="Fan W."/>
            <person name="Wang S."/>
            <person name="Wang H."/>
            <person name="Wang A."/>
            <person name="Jiang F."/>
            <person name="Liu H."/>
            <person name="Zhao H."/>
            <person name="Xu D."/>
            <person name="Zhang Y."/>
        </authorList>
    </citation>
    <scope>NUCLEOTIDE SEQUENCE [LARGE SCALE GENOMIC DNA]</scope>
    <source>
        <strain evidence="2">cv. Niubang</strain>
    </source>
</reference>
<gene>
    <name evidence="1" type="ORF">L6452_33349</name>
</gene>
<dbReference type="EMBL" id="CM042058">
    <property type="protein sequence ID" value="KAI3684130.1"/>
    <property type="molecule type" value="Genomic_DNA"/>
</dbReference>
<sequence length="302" mass="34870">MVCNNGEIVRRWHTKWEGRRRCDGGVRKETTRSFLLLTEKDGILAGKRIHSTKRLPPSTVSYSFYILSAQCRVESESIRKPEFFGELRKAEPPQHVVEMAESLESSQSSPPENDTGHPIATPTKSTPLIPATEIKDGTQKSKPSVIEGHDNKQRRSPASLRNSWDSSHYRHRRHRRHCHLPTKKVQKPPPETDNKEICFRIQKIDKEEIYRRRRQPQGLQNSYWLRLDRSDFSGSLNIEEPIRQTIKDSQSNILISVGSTVFNIHVKTQPWNYLSPRQSTIHDAQTIADSCLLYHFLLTNSS</sequence>
<name>A0ACB8YJD1_ARCLA</name>
<protein>
    <submittedName>
        <fullName evidence="1">Uncharacterized protein</fullName>
    </submittedName>
</protein>
<accession>A0ACB8YJD1</accession>
<evidence type="ECO:0000313" key="1">
    <source>
        <dbReference type="EMBL" id="KAI3684130.1"/>
    </source>
</evidence>
<keyword evidence="2" id="KW-1185">Reference proteome</keyword>
<proteinExistence type="predicted"/>
<reference evidence="1 2" key="2">
    <citation type="journal article" date="2022" name="Mol. Ecol. Resour.">
        <title>The genomes of chicory, endive, great burdock and yacon provide insights into Asteraceae paleo-polyploidization history and plant inulin production.</title>
        <authorList>
            <person name="Fan W."/>
            <person name="Wang S."/>
            <person name="Wang H."/>
            <person name="Wang A."/>
            <person name="Jiang F."/>
            <person name="Liu H."/>
            <person name="Zhao H."/>
            <person name="Xu D."/>
            <person name="Zhang Y."/>
        </authorList>
    </citation>
    <scope>NUCLEOTIDE SEQUENCE [LARGE SCALE GENOMIC DNA]</scope>
    <source>
        <strain evidence="2">cv. Niubang</strain>
    </source>
</reference>